<evidence type="ECO:0000256" key="1">
    <source>
        <dbReference type="SAM" id="MobiDB-lite"/>
    </source>
</evidence>
<keyword evidence="2" id="KW-0472">Membrane</keyword>
<evidence type="ECO:0000313" key="3">
    <source>
        <dbReference type="EMBL" id="BBX16760.1"/>
    </source>
</evidence>
<feature type="region of interest" description="Disordered" evidence="1">
    <location>
        <begin position="233"/>
        <end position="322"/>
    </location>
</feature>
<protein>
    <submittedName>
        <fullName evidence="3">Uncharacterized protein</fullName>
    </submittedName>
</protein>
<keyword evidence="2" id="KW-1133">Transmembrane helix</keyword>
<gene>
    <name evidence="3" type="ORF">MDUV_16200</name>
</gene>
<keyword evidence="2" id="KW-0812">Transmembrane</keyword>
<feature type="transmembrane region" description="Helical" evidence="2">
    <location>
        <begin position="20"/>
        <end position="45"/>
    </location>
</feature>
<proteinExistence type="predicted"/>
<dbReference type="Proteomes" id="UP000467006">
    <property type="component" value="Chromosome"/>
</dbReference>
<accession>A0A7I7JXZ8</accession>
<dbReference type="RefSeq" id="WP_098001244.1">
    <property type="nucleotide sequence ID" value="NZ_AP022563.1"/>
</dbReference>
<dbReference type="KEGG" id="mdu:MDUV_16200"/>
<name>A0A7I7JXZ8_9MYCO</name>
<organism evidence="3 4">
    <name type="scientific">Mycolicibacterium duvalii</name>
    <dbReference type="NCBI Taxonomy" id="39688"/>
    <lineage>
        <taxon>Bacteria</taxon>
        <taxon>Bacillati</taxon>
        <taxon>Actinomycetota</taxon>
        <taxon>Actinomycetes</taxon>
        <taxon>Mycobacteriales</taxon>
        <taxon>Mycobacteriaceae</taxon>
        <taxon>Mycolicibacterium</taxon>
    </lineage>
</organism>
<evidence type="ECO:0000256" key="2">
    <source>
        <dbReference type="SAM" id="Phobius"/>
    </source>
</evidence>
<dbReference type="AlphaFoldDB" id="A0A7I7JXZ8"/>
<sequence length="322" mass="34744">MTATPKTSVRPRRLDVRRRLLIWSIPILVLMCVLAVKLASVWVLGNRLPGQFAERDKTAMTSTLRWLNAGWFGGGFRAQLADGDRLMLQGDLAEAHTKFRAAHLDSPGACPPRVNFALISEVLSNEQLRAGSFFQAREMLEPAAQAAAAQPHCFGQSPSSVPEIRLFVEQTPERLTNKLTALKNGWLTETAEGYDYLRTPGGGIDFSGSSVSTACPFADDDLRLKECIKNRDAEREQKVRDAQAKEDAEDAPPPAAEPPPPPPPGEPPPPPAPAPRAPDPAEPQFPGTDNNDDPTAPGFCTPDGTPLQDLGALLCTTAGPMQ</sequence>
<feature type="compositionally biased region" description="Pro residues" evidence="1">
    <location>
        <begin position="251"/>
        <end position="283"/>
    </location>
</feature>
<dbReference type="OrthoDB" id="4626820at2"/>
<keyword evidence="4" id="KW-1185">Reference proteome</keyword>
<reference evidence="3 4" key="1">
    <citation type="journal article" date="2019" name="Emerg. Microbes Infect.">
        <title>Comprehensive subspecies identification of 175 nontuberculous mycobacteria species based on 7547 genomic profiles.</title>
        <authorList>
            <person name="Matsumoto Y."/>
            <person name="Kinjo T."/>
            <person name="Motooka D."/>
            <person name="Nabeya D."/>
            <person name="Jung N."/>
            <person name="Uechi K."/>
            <person name="Horii T."/>
            <person name="Iida T."/>
            <person name="Fujita J."/>
            <person name="Nakamura S."/>
        </authorList>
    </citation>
    <scope>NUCLEOTIDE SEQUENCE [LARGE SCALE GENOMIC DNA]</scope>
    <source>
        <strain evidence="3 4">JCM 6396</strain>
    </source>
</reference>
<feature type="compositionally biased region" description="Basic and acidic residues" evidence="1">
    <location>
        <begin position="233"/>
        <end position="246"/>
    </location>
</feature>
<evidence type="ECO:0000313" key="4">
    <source>
        <dbReference type="Proteomes" id="UP000467006"/>
    </source>
</evidence>
<dbReference type="EMBL" id="AP022563">
    <property type="protein sequence ID" value="BBX16760.1"/>
    <property type="molecule type" value="Genomic_DNA"/>
</dbReference>